<comment type="caution">
    <text evidence="2">The sequence shown here is derived from an EMBL/GenBank/DDBJ whole genome shotgun (WGS) entry which is preliminary data.</text>
</comment>
<evidence type="ECO:0000313" key="2">
    <source>
        <dbReference type="EMBL" id="KAF0752888.1"/>
    </source>
</evidence>
<sequence>MFKKSGNEDPSKLYMDYDYINDCPTGLPIKTPDHYRQMIKDKSGTYIKKLRGEKRKLQGPENIRHARPKTSGDWTPNGYNYMGPGNVLDNAPAQNFADEFALQHDQAYGDFQDQTGRNPKYLYLKGADDIYENQMANTRDNVYEEIAYQTFRIKRKVRKSFILQFDMSTPDEEARKRKHNYSNVVPPLLRAAGAPANSNPAEQVTPVDIPRAIFTHPFQDIITVKLQYQYTEFQKAITMASTRAATDVFTTSFRLNSPVDVITSYAYTADPSPAPDTLFGTVNSPMYWNYYSKLYRYYTVMHSKYKITVRPIGTSGLRMSAWTYHHGNQGPYIMDASFVYPTDHYKAFQPQTRCTPLTERGNGASVHNADWSERTIIGEYYPGHRSVQNEIVEDDLTRTWHKVSEVPPLKELCTLILHNADFQINTPGNVYFDYKIEVEYTVQFKDLCEQYAYPFQGIGLPAFPNYSDQTN</sequence>
<dbReference type="AlphaFoldDB" id="A0A6A5AMU7"/>
<gene>
    <name evidence="2" type="ORF">AaE_005876</name>
</gene>
<feature type="domain" description="Phospholipase A2-like" evidence="1">
    <location>
        <begin position="74"/>
        <end position="154"/>
    </location>
</feature>
<dbReference type="Proteomes" id="UP000469452">
    <property type="component" value="Unassembled WGS sequence"/>
</dbReference>
<accession>A0A6A5AMU7</accession>
<evidence type="ECO:0000259" key="1">
    <source>
        <dbReference type="Pfam" id="PF08398"/>
    </source>
</evidence>
<dbReference type="VEuPathDB" id="FungiDB:H257_12751"/>
<dbReference type="Pfam" id="PF08398">
    <property type="entry name" value="Phospholip_A2_4"/>
    <property type="match status" value="1"/>
</dbReference>
<evidence type="ECO:0000313" key="3">
    <source>
        <dbReference type="Proteomes" id="UP000469452"/>
    </source>
</evidence>
<organism evidence="2 3">
    <name type="scientific">Aphanomyces astaci</name>
    <name type="common">Crayfish plague agent</name>
    <dbReference type="NCBI Taxonomy" id="112090"/>
    <lineage>
        <taxon>Eukaryota</taxon>
        <taxon>Sar</taxon>
        <taxon>Stramenopiles</taxon>
        <taxon>Oomycota</taxon>
        <taxon>Saprolegniomycetes</taxon>
        <taxon>Saprolegniales</taxon>
        <taxon>Verrucalvaceae</taxon>
        <taxon>Aphanomyces</taxon>
    </lineage>
</organism>
<dbReference type="EMBL" id="VJMI01011401">
    <property type="protein sequence ID" value="KAF0752888.1"/>
    <property type="molecule type" value="Genomic_DNA"/>
</dbReference>
<protein>
    <recommendedName>
        <fullName evidence="1">Phospholipase A2-like domain-containing protein</fullName>
    </recommendedName>
</protein>
<dbReference type="InterPro" id="IPR013607">
    <property type="entry name" value="Phospholipase_A2-like"/>
</dbReference>
<name>A0A6A5AMU7_APHAT</name>
<proteinExistence type="predicted"/>
<dbReference type="GO" id="GO:0005198">
    <property type="term" value="F:structural molecule activity"/>
    <property type="evidence" value="ECO:0007669"/>
    <property type="project" value="InterPro"/>
</dbReference>
<reference evidence="2 3" key="1">
    <citation type="submission" date="2019-06" db="EMBL/GenBank/DDBJ databases">
        <title>Genomics analysis of Aphanomyces spp. identifies a new class of oomycete effector associated with host adaptation.</title>
        <authorList>
            <person name="Gaulin E."/>
        </authorList>
    </citation>
    <scope>NUCLEOTIDE SEQUENCE [LARGE SCALE GENOMIC DNA]</scope>
    <source>
        <strain evidence="2 3">E</strain>
    </source>
</reference>